<comment type="caution">
    <text evidence="3">The sequence shown here is derived from an EMBL/GenBank/DDBJ whole genome shotgun (WGS) entry which is preliminary data.</text>
</comment>
<gene>
    <name evidence="3" type="ORF">GpartN1_g1912.t1</name>
</gene>
<accession>A0A9C7UP29</accession>
<name>A0A9C7UP29_9RHOD</name>
<dbReference type="PANTHER" id="PTHR45947:SF3">
    <property type="entry name" value="SULFOQUINOVOSYL TRANSFERASE SQD2"/>
    <property type="match status" value="1"/>
</dbReference>
<keyword evidence="1" id="KW-0808">Transferase</keyword>
<keyword evidence="4" id="KW-1185">Reference proteome</keyword>
<protein>
    <recommendedName>
        <fullName evidence="2">Glycosyl transferase family 1 domain-containing protein</fullName>
    </recommendedName>
</protein>
<dbReference type="PANTHER" id="PTHR45947">
    <property type="entry name" value="SULFOQUINOVOSYL TRANSFERASE SQD2"/>
    <property type="match status" value="1"/>
</dbReference>
<evidence type="ECO:0000313" key="3">
    <source>
        <dbReference type="EMBL" id="GJQ10121.1"/>
    </source>
</evidence>
<dbReference type="Gene3D" id="3.40.50.2000">
    <property type="entry name" value="Glycogen Phosphorylase B"/>
    <property type="match status" value="2"/>
</dbReference>
<dbReference type="SUPFAM" id="SSF53756">
    <property type="entry name" value="UDP-Glycosyltransferase/glycogen phosphorylase"/>
    <property type="match status" value="1"/>
</dbReference>
<dbReference type="InterPro" id="IPR050194">
    <property type="entry name" value="Glycosyltransferase_grp1"/>
</dbReference>
<dbReference type="AlphaFoldDB" id="A0A9C7UP29"/>
<dbReference type="InterPro" id="IPR001296">
    <property type="entry name" value="Glyco_trans_1"/>
</dbReference>
<organism evidence="3 4">
    <name type="scientific">Galdieria partita</name>
    <dbReference type="NCBI Taxonomy" id="83374"/>
    <lineage>
        <taxon>Eukaryota</taxon>
        <taxon>Rhodophyta</taxon>
        <taxon>Bangiophyceae</taxon>
        <taxon>Galdieriales</taxon>
        <taxon>Galdieriaceae</taxon>
        <taxon>Galdieria</taxon>
    </lineage>
</organism>
<reference evidence="3" key="1">
    <citation type="journal article" date="2022" name="Proc. Natl. Acad. Sci. U.S.A.">
        <title>Life cycle and functional genomics of the unicellular red alga Galdieria for elucidating algal and plant evolution and industrial use.</title>
        <authorList>
            <person name="Hirooka S."/>
            <person name="Itabashi T."/>
            <person name="Ichinose T.M."/>
            <person name="Onuma R."/>
            <person name="Fujiwara T."/>
            <person name="Yamashita S."/>
            <person name="Jong L.W."/>
            <person name="Tomita R."/>
            <person name="Iwane A.H."/>
            <person name="Miyagishima S.Y."/>
        </authorList>
    </citation>
    <scope>NUCLEOTIDE SEQUENCE</scope>
    <source>
        <strain evidence="3">NBRC 102759</strain>
    </source>
</reference>
<keyword evidence="1" id="KW-0328">Glycosyltransferase</keyword>
<reference evidence="3" key="2">
    <citation type="submission" date="2022-01" db="EMBL/GenBank/DDBJ databases">
        <authorList>
            <person name="Hirooka S."/>
            <person name="Miyagishima S.Y."/>
        </authorList>
    </citation>
    <scope>NUCLEOTIDE SEQUENCE</scope>
    <source>
        <strain evidence="3">NBRC 102759</strain>
    </source>
</reference>
<proteinExistence type="predicted"/>
<dbReference type="Proteomes" id="UP001061958">
    <property type="component" value="Unassembled WGS sequence"/>
</dbReference>
<evidence type="ECO:0000313" key="4">
    <source>
        <dbReference type="Proteomes" id="UP001061958"/>
    </source>
</evidence>
<dbReference type="EMBL" id="BQMJ01000013">
    <property type="protein sequence ID" value="GJQ10121.1"/>
    <property type="molecule type" value="Genomic_DNA"/>
</dbReference>
<dbReference type="GO" id="GO:0016757">
    <property type="term" value="F:glycosyltransferase activity"/>
    <property type="evidence" value="ECO:0007669"/>
    <property type="project" value="UniProtKB-KW"/>
</dbReference>
<evidence type="ECO:0000256" key="1">
    <source>
        <dbReference type="ARBA" id="ARBA00022676"/>
    </source>
</evidence>
<sequence length="384" mass="43571">MTNYLFLIEPFLYDANGVAVCYRNIIRIILAKYSENNNIMIVSPDEYREEFAEGRDDLESLRLKSYGVSLVFYCYDSLKFIMPGSEVLRKAVQFQPDVIHCIQPGFCSFWGSFIKHVCRLFCPSTPVLTGGLHSDTQTMVGMYNLNFLYWPLKLYLKLETAICDAVLCVDHRRNAEKFHLWKLGVDTRLFHPKNDYCSLGGAVIIVARLAPEKNLDLVIHVANLLPQYTFSIYGDGPLRETLRKTVPNNVLLKGAVSQQKLAVAYRNSDVSLVPGTAECHPLSLIESLATGTPVVVADEGGTKPLIAGQDGKIGYFYHSDENALSVSKKLWLIMENQPLREEMGRQGVAFASTFTWDKCTKKFLEFHEQLIINSKKRKPYRFLL</sequence>
<evidence type="ECO:0000259" key="2">
    <source>
        <dbReference type="Pfam" id="PF00534"/>
    </source>
</evidence>
<dbReference type="OrthoDB" id="443318at2759"/>
<dbReference type="Pfam" id="PF00534">
    <property type="entry name" value="Glycos_transf_1"/>
    <property type="match status" value="1"/>
</dbReference>
<feature type="domain" description="Glycosyl transferase family 1" evidence="2">
    <location>
        <begin position="203"/>
        <end position="347"/>
    </location>
</feature>